<dbReference type="PIRSF" id="PIRSF002070">
    <property type="entry name" value="SSB"/>
    <property type="match status" value="1"/>
</dbReference>
<evidence type="ECO:0000313" key="5">
    <source>
        <dbReference type="Proteomes" id="UP000092504"/>
    </source>
</evidence>
<dbReference type="CDD" id="cd04496">
    <property type="entry name" value="SSB_OBF"/>
    <property type="match status" value="1"/>
</dbReference>
<dbReference type="EMBL" id="MAJD01000002">
    <property type="protein sequence ID" value="OBX34880.1"/>
    <property type="molecule type" value="Genomic_DNA"/>
</dbReference>
<dbReference type="Pfam" id="PF00436">
    <property type="entry name" value="SSB"/>
    <property type="match status" value="1"/>
</dbReference>
<sequence length="175" mass="18551">MSTRFTNDGRIGTPPEVRMFASNGNQPPRGVLRLNVKFDNLVPTEEGPVDKGGFWANVEIFGRDVEQWATLYQPGMSVMVDGRMVRDTWQDQHGQEQAAFKITNARVAILPYRIASVEMTPSNNGAPASAQNAPTGQGTPAAAQSAPAHDGAPASAQNAPAGQEAPHSDTPSQGA</sequence>
<dbReference type="Gene3D" id="2.40.50.140">
    <property type="entry name" value="Nucleic acid-binding proteins"/>
    <property type="match status" value="1"/>
</dbReference>
<keyword evidence="1 2" id="KW-0238">DNA-binding</keyword>
<dbReference type="PROSITE" id="PS50935">
    <property type="entry name" value="SSB"/>
    <property type="match status" value="1"/>
</dbReference>
<proteinExistence type="predicted"/>
<dbReference type="SUPFAM" id="SSF50249">
    <property type="entry name" value="Nucleic acid-binding proteins"/>
    <property type="match status" value="1"/>
</dbReference>
<comment type="caution">
    <text evidence="4">The sequence shown here is derived from an EMBL/GenBank/DDBJ whole genome shotgun (WGS) entry which is preliminary data.</text>
</comment>
<name>A0A1B8NXZ9_HALEL</name>
<dbReference type="InterPro" id="IPR011344">
    <property type="entry name" value="ssDNA-bd"/>
</dbReference>
<organism evidence="4 5">
    <name type="scientific">Halomonas elongata</name>
    <dbReference type="NCBI Taxonomy" id="2746"/>
    <lineage>
        <taxon>Bacteria</taxon>
        <taxon>Pseudomonadati</taxon>
        <taxon>Pseudomonadota</taxon>
        <taxon>Gammaproteobacteria</taxon>
        <taxon>Oceanospirillales</taxon>
        <taxon>Halomonadaceae</taxon>
        <taxon>Halomonas</taxon>
    </lineage>
</organism>
<evidence type="ECO:0000256" key="3">
    <source>
        <dbReference type="SAM" id="MobiDB-lite"/>
    </source>
</evidence>
<dbReference type="GO" id="GO:0006260">
    <property type="term" value="P:DNA replication"/>
    <property type="evidence" value="ECO:0007669"/>
    <property type="project" value="InterPro"/>
</dbReference>
<dbReference type="InterPro" id="IPR012340">
    <property type="entry name" value="NA-bd_OB-fold"/>
</dbReference>
<evidence type="ECO:0000256" key="2">
    <source>
        <dbReference type="PIRNR" id="PIRNR002070"/>
    </source>
</evidence>
<protein>
    <recommendedName>
        <fullName evidence="2">Single-stranded DNA-binding protein</fullName>
    </recommendedName>
</protein>
<feature type="region of interest" description="Disordered" evidence="3">
    <location>
        <begin position="123"/>
        <end position="175"/>
    </location>
</feature>
<dbReference type="NCBIfam" id="NF006039">
    <property type="entry name" value="PRK08182.1"/>
    <property type="match status" value="1"/>
</dbReference>
<dbReference type="Proteomes" id="UP000092504">
    <property type="component" value="Unassembled WGS sequence"/>
</dbReference>
<gene>
    <name evidence="4" type="ORF">A8U91_03943</name>
</gene>
<dbReference type="AlphaFoldDB" id="A0A1B8NXZ9"/>
<evidence type="ECO:0000313" key="4">
    <source>
        <dbReference type="EMBL" id="OBX34880.1"/>
    </source>
</evidence>
<reference evidence="4 5" key="1">
    <citation type="submission" date="2016-06" db="EMBL/GenBank/DDBJ databases">
        <title>Genome sequence of halotolerant plant growth promoting strain of Halomonas elongata HEK1 isolated from salterns of Rann of Kutch, Gujarat, India.</title>
        <authorList>
            <person name="Gaba S."/>
            <person name="Singh R.N."/>
            <person name="Abrol S."/>
            <person name="Kaushik R."/>
            <person name="Saxena A.K."/>
        </authorList>
    </citation>
    <scope>NUCLEOTIDE SEQUENCE [LARGE SCALE GENOMIC DNA]</scope>
    <source>
        <strain evidence="4 5">HEK1</strain>
    </source>
</reference>
<feature type="compositionally biased region" description="Polar residues" evidence="3">
    <location>
        <begin position="123"/>
        <end position="138"/>
    </location>
</feature>
<accession>A0A1B8NXZ9</accession>
<evidence type="ECO:0000256" key="1">
    <source>
        <dbReference type="ARBA" id="ARBA00023125"/>
    </source>
</evidence>
<dbReference type="PATRIC" id="fig|2746.7.peg.4056"/>
<dbReference type="InterPro" id="IPR000424">
    <property type="entry name" value="Primosome_PriB/ssb"/>
</dbReference>
<dbReference type="GO" id="GO:0003697">
    <property type="term" value="F:single-stranded DNA binding"/>
    <property type="evidence" value="ECO:0007669"/>
    <property type="project" value="InterPro"/>
</dbReference>